<feature type="non-terminal residue" evidence="1">
    <location>
        <position position="1"/>
    </location>
</feature>
<protein>
    <submittedName>
        <fullName evidence="1">Uncharacterized protein</fullName>
    </submittedName>
</protein>
<accession>A0A6J4QZM2</accession>
<evidence type="ECO:0000313" key="1">
    <source>
        <dbReference type="EMBL" id="CAA9459864.1"/>
    </source>
</evidence>
<organism evidence="1">
    <name type="scientific">uncultured Rubrobacteraceae bacterium</name>
    <dbReference type="NCBI Taxonomy" id="349277"/>
    <lineage>
        <taxon>Bacteria</taxon>
        <taxon>Bacillati</taxon>
        <taxon>Actinomycetota</taxon>
        <taxon>Rubrobacteria</taxon>
        <taxon>Rubrobacterales</taxon>
        <taxon>Rubrobacteraceae</taxon>
        <taxon>environmental samples</taxon>
    </lineage>
</organism>
<feature type="non-terminal residue" evidence="1">
    <location>
        <position position="48"/>
    </location>
</feature>
<dbReference type="AlphaFoldDB" id="A0A6J4QZM2"/>
<reference evidence="1" key="1">
    <citation type="submission" date="2020-02" db="EMBL/GenBank/DDBJ databases">
        <authorList>
            <person name="Meier V. D."/>
        </authorList>
    </citation>
    <scope>NUCLEOTIDE SEQUENCE</scope>
    <source>
        <strain evidence="1">AVDCRST_MAG37</strain>
    </source>
</reference>
<name>A0A6J4QZM2_9ACTN</name>
<proteinExistence type="predicted"/>
<sequence length="48" mass="4921">ASSSGEAQLADSGCRSLDVVLGPGRFPSLSISARFAVPGEDATQEDRL</sequence>
<dbReference type="EMBL" id="CADCVD010000185">
    <property type="protein sequence ID" value="CAA9459864.1"/>
    <property type="molecule type" value="Genomic_DNA"/>
</dbReference>
<gene>
    <name evidence="1" type="ORF">AVDCRST_MAG37-3599</name>
</gene>